<name>A0A5B8I348_9GAMM</name>
<organism evidence="2 3">
    <name type="scientific">Dickeya poaceiphila</name>
    <dbReference type="NCBI Taxonomy" id="568768"/>
    <lineage>
        <taxon>Bacteria</taxon>
        <taxon>Pseudomonadati</taxon>
        <taxon>Pseudomonadota</taxon>
        <taxon>Gammaproteobacteria</taxon>
        <taxon>Enterobacterales</taxon>
        <taxon>Pectobacteriaceae</taxon>
        <taxon>Dickeya</taxon>
    </lineage>
</organism>
<gene>
    <name evidence="2" type="ORF">Dpoa569_0000775</name>
</gene>
<evidence type="ECO:0000313" key="2">
    <source>
        <dbReference type="EMBL" id="QDX29068.1"/>
    </source>
</evidence>
<dbReference type="STRING" id="568768.GCA_000406125_03194"/>
<dbReference type="AlphaFoldDB" id="A0A5B8I348"/>
<keyword evidence="3" id="KW-1185">Reference proteome</keyword>
<dbReference type="SUPFAM" id="SSF53187">
    <property type="entry name" value="Zn-dependent exopeptidases"/>
    <property type="match status" value="1"/>
</dbReference>
<evidence type="ECO:0000313" key="3">
    <source>
        <dbReference type="Proteomes" id="UP000320591"/>
    </source>
</evidence>
<dbReference type="OrthoDB" id="9762302at2"/>
<dbReference type="Pfam" id="PF04389">
    <property type="entry name" value="Peptidase_M28"/>
    <property type="match status" value="1"/>
</dbReference>
<dbReference type="Proteomes" id="UP000320591">
    <property type="component" value="Chromosome"/>
</dbReference>
<reference evidence="2 3" key="1">
    <citation type="journal article" date="2019" name="Environ. Microbiol.">
        <title>The phytopathogenic nature of Dickeya aquatica 174/2 and the dynamic early evolution of Dickeya pathogenicity.</title>
        <authorList>
            <person name="Duprey A."/>
            <person name="Taib N."/>
            <person name="Leonard S."/>
            <person name="Garin T."/>
            <person name="Flandrois J.P."/>
            <person name="Nasser W."/>
            <person name="Brochier-Armanet C."/>
            <person name="Reverchon S."/>
        </authorList>
    </citation>
    <scope>NUCLEOTIDE SEQUENCE [LARGE SCALE GENOMIC DNA]</scope>
    <source>
        <strain evidence="2 3">NCPPB 569</strain>
    </source>
</reference>
<feature type="domain" description="Peptidase M28" evidence="1">
    <location>
        <begin position="228"/>
        <end position="424"/>
    </location>
</feature>
<dbReference type="InterPro" id="IPR007484">
    <property type="entry name" value="Peptidase_M28"/>
</dbReference>
<dbReference type="RefSeq" id="WP_042872546.1">
    <property type="nucleotide sequence ID" value="NZ_CM001975.1"/>
</dbReference>
<evidence type="ECO:0000259" key="1">
    <source>
        <dbReference type="Pfam" id="PF04389"/>
    </source>
</evidence>
<protein>
    <submittedName>
        <fullName evidence="2">DUF4910 domain-containing protein</fullName>
    </submittedName>
</protein>
<dbReference type="KEGG" id="dic:Dpoa569_0000775"/>
<proteinExistence type="predicted"/>
<dbReference type="Gene3D" id="3.40.630.10">
    <property type="entry name" value="Zn peptidases"/>
    <property type="match status" value="1"/>
</dbReference>
<sequence>MAQEWLEWVLNESNETRMLNIITALSAFDRYQASQGMLNAAAFVSHEARKRMMVDVDIHHFDADGSRSWWDFHAPVAWTPLKAVLSLPQLPQFLDHQTEPFTLATYSREASGYYPLVLYKHTRDVSGKTDSSGKVVLITAADYLCSSVLEHLKQTGAAGFITDAFARFDALSGCYWRGRIELAPDSGLFAFSVLPDELCTLRRAADAGVEANIEITIDRNATMPVVSALIPGKHQEREIWVTAHLCHARAGANDNASGVSASLELTALLQQLIEKMGRLRYPLRTIWGPEFLGVAAMQHKRRHQPGPIAVINLDMVGEDQRLCGSPMCVELPLEGFASPLGDMAQTLMQRVFELTAEHSGSWLSMPFQGFSDHALFMNHGETNNNCPAVQLCHINDRFNHTAGDTPDKVSLIEMKRTVAVALALIMQLQNLSPEQISPRRKPSTRKEGGIVGCWTGPLNLRRLIQQLENPLRQVVERLIAEDKRYLSLLHHCALNADGRQREILLDESVRITGLELSEENVATLYAVFDASDYFQVCTADPL</sequence>
<dbReference type="EMBL" id="CP042220">
    <property type="protein sequence ID" value="QDX29068.1"/>
    <property type="molecule type" value="Genomic_DNA"/>
</dbReference>
<accession>A0A5B8I348</accession>